<keyword evidence="7" id="KW-1185">Reference proteome</keyword>
<dbReference type="OrthoDB" id="5559898at2759"/>
<reference evidence="6" key="1">
    <citation type="submission" date="2022-06" db="EMBL/GenBank/DDBJ databases">
        <title>Complete genome sequences of two strains of the flax pathogen Septoria linicola.</title>
        <authorList>
            <person name="Lapalu N."/>
            <person name="Simon A."/>
            <person name="Demenou B."/>
            <person name="Paumier D."/>
            <person name="Guillot M.-P."/>
            <person name="Gout L."/>
            <person name="Valade R."/>
        </authorList>
    </citation>
    <scope>NUCLEOTIDE SEQUENCE</scope>
    <source>
        <strain evidence="6">SE15195</strain>
    </source>
</reference>
<evidence type="ECO:0000256" key="3">
    <source>
        <dbReference type="ARBA" id="ARBA00022490"/>
    </source>
</evidence>
<dbReference type="Proteomes" id="UP001056384">
    <property type="component" value="Chromosome 2"/>
</dbReference>
<dbReference type="AlphaFoldDB" id="A0A9Q9EHE2"/>
<gene>
    <name evidence="6" type="ORF">Slin15195_G025370</name>
</gene>
<keyword evidence="5" id="KW-0539">Nucleus</keyword>
<dbReference type="EMBL" id="CP099419">
    <property type="protein sequence ID" value="USW49218.1"/>
    <property type="molecule type" value="Genomic_DNA"/>
</dbReference>
<dbReference type="PANTHER" id="PTHR15651:SF7">
    <property type="entry name" value="ARMADILLO REPEAT-CONTAINING PROTEIN 8"/>
    <property type="match status" value="1"/>
</dbReference>
<dbReference type="PANTHER" id="PTHR15651">
    <property type="entry name" value="ARMADILLO REPEAT-CONTAINING PROTEIN 8"/>
    <property type="match status" value="1"/>
</dbReference>
<evidence type="ECO:0000256" key="5">
    <source>
        <dbReference type="ARBA" id="ARBA00023242"/>
    </source>
</evidence>
<dbReference type="GO" id="GO:0034657">
    <property type="term" value="C:GID complex"/>
    <property type="evidence" value="ECO:0007669"/>
    <property type="project" value="TreeGrafter"/>
</dbReference>
<dbReference type="SUPFAM" id="SSF48371">
    <property type="entry name" value="ARM repeat"/>
    <property type="match status" value="2"/>
</dbReference>
<name>A0A9Q9EHE2_9PEZI</name>
<proteinExistence type="predicted"/>
<comment type="subcellular location">
    <subcellularLocation>
        <location evidence="2">Cytoplasm</location>
    </subcellularLocation>
    <subcellularLocation>
        <location evidence="1">Nucleus</location>
    </subcellularLocation>
</comment>
<evidence type="ECO:0000256" key="2">
    <source>
        <dbReference type="ARBA" id="ARBA00004496"/>
    </source>
</evidence>
<evidence type="ECO:0000256" key="4">
    <source>
        <dbReference type="ARBA" id="ARBA00022737"/>
    </source>
</evidence>
<keyword evidence="3" id="KW-0963">Cytoplasm</keyword>
<dbReference type="InterPro" id="IPR011989">
    <property type="entry name" value="ARM-like"/>
</dbReference>
<dbReference type="GO" id="GO:0005634">
    <property type="term" value="C:nucleus"/>
    <property type="evidence" value="ECO:0007669"/>
    <property type="project" value="UniProtKB-SubCell"/>
</dbReference>
<evidence type="ECO:0000256" key="1">
    <source>
        <dbReference type="ARBA" id="ARBA00004123"/>
    </source>
</evidence>
<sequence length="983" mass="106461">MVQGPSFAAITTLGDLSVPVQERLRIAKHLKNLIVGHDQRKELAVRHGLVEPLANTITSGSKGKRKLESNGVSLHAHADHSTADDDLRLQAILIVSSLASGGQSQPLCAVGLPKFLVETLAGENGSRLAVATLQALKALASFWSSTDEPSESDFWSTVFNAESIETFDTLLRLAPKTQTGQKQLGLVASIIAALPEHKCSGIKDQIANSGLLDTLSSLLVAHAIQNKIVWYARASSQAPPAPSELWLPSVLAAISSVIIGSNWRAHRFTLSAAVRDLFLNPGADNADQRAQLGPRYGFASPYGTRLPPLHIPAYKTVSHGPPSGAFPALRTLQDLKQSNGSADNAHVVADIDHSNAVCGWLLVLTRSLRASDRLCALRLLALISNAIDSDPAGSSARNEVGQKSRERHRQLALLAVPLAVQLVQIANDGRPSDKAEEQLELTAIQEQACSVLALLIGGVKEMQIAAVEAGAVKYVCPILKKSFDHVPAAKPVWSAKPATQLAATTPASCRPAMRTFPRELEHAMRCRESALKALAAIAAKEDLHRKAIIDAGVISCIIDSLKPLPENAPRDTHDRIHVSPKDGNIARVILAACAAAQSMSRSVSVLRTSLIDGGIAKPLIALLNHEHLQVQIAATDVCCNLLPDFSPMREDLSEGEVVRTLADHARSSSPDLRLSSMWALKHLISNCPKEVKLAALEELGTGWLVGIIQGESRDTAGGGVSVGLSTPNAAGEQVDLLNPASMDLDEPVCEAAERMEEDDDEDGEMLYDEASSTHYQSSQLRSTLDPTTPAFNTKRYLSSIRELEQNSEYASRRNEAAIQQQALDFVRNFINGDDCTVLSDYLMNAIGSAKVYELLTAKLSPVARSGGRQIYNTTELVLATIHVLVHLANASAKHRQLFIAQRPLLQAMLPHFSHVDHRIRVMSVWTIVSLTFLEDGDDRRDAHQRRQELKNIGIEQAVRALQNDPNLDVRERVKTAIRQFENL</sequence>
<accession>A0A9Q9EHE2</accession>
<protein>
    <submittedName>
        <fullName evidence="6">Armadillo-type containing protein ARMC8/Vid28</fullName>
    </submittedName>
</protein>
<dbReference type="InterPro" id="IPR016024">
    <property type="entry name" value="ARM-type_fold"/>
</dbReference>
<dbReference type="GO" id="GO:0005737">
    <property type="term" value="C:cytoplasm"/>
    <property type="evidence" value="ECO:0007669"/>
    <property type="project" value="UniProtKB-SubCell"/>
</dbReference>
<dbReference type="GO" id="GO:0043161">
    <property type="term" value="P:proteasome-mediated ubiquitin-dependent protein catabolic process"/>
    <property type="evidence" value="ECO:0007669"/>
    <property type="project" value="TreeGrafter"/>
</dbReference>
<evidence type="ECO:0000313" key="7">
    <source>
        <dbReference type="Proteomes" id="UP001056384"/>
    </source>
</evidence>
<dbReference type="Gene3D" id="1.25.10.10">
    <property type="entry name" value="Leucine-rich Repeat Variant"/>
    <property type="match status" value="3"/>
</dbReference>
<organism evidence="6 7">
    <name type="scientific">Septoria linicola</name>
    <dbReference type="NCBI Taxonomy" id="215465"/>
    <lineage>
        <taxon>Eukaryota</taxon>
        <taxon>Fungi</taxon>
        <taxon>Dikarya</taxon>
        <taxon>Ascomycota</taxon>
        <taxon>Pezizomycotina</taxon>
        <taxon>Dothideomycetes</taxon>
        <taxon>Dothideomycetidae</taxon>
        <taxon>Mycosphaerellales</taxon>
        <taxon>Mycosphaerellaceae</taxon>
        <taxon>Septoria</taxon>
    </lineage>
</organism>
<keyword evidence="4" id="KW-0677">Repeat</keyword>
<evidence type="ECO:0000313" key="6">
    <source>
        <dbReference type="EMBL" id="USW49218.1"/>
    </source>
</evidence>
<dbReference type="InterPro" id="IPR038739">
    <property type="entry name" value="ARMC8/Vid28"/>
</dbReference>